<comment type="similarity">
    <text evidence="1">Belongs to the bacterial solute-binding protein 5 family.</text>
</comment>
<dbReference type="PANTHER" id="PTHR30290:SF38">
    <property type="entry name" value="D,D-DIPEPTIDE-BINDING PERIPLASMIC PROTEIN DDPA-RELATED"/>
    <property type="match status" value="1"/>
</dbReference>
<dbReference type="GO" id="GO:0043190">
    <property type="term" value="C:ATP-binding cassette (ABC) transporter complex"/>
    <property type="evidence" value="ECO:0007669"/>
    <property type="project" value="InterPro"/>
</dbReference>
<evidence type="ECO:0000259" key="3">
    <source>
        <dbReference type="Pfam" id="PF00496"/>
    </source>
</evidence>
<accession>A0A2T0XQF0</accession>
<dbReference type="PIRSF" id="PIRSF002741">
    <property type="entry name" value="MppA"/>
    <property type="match status" value="1"/>
</dbReference>
<dbReference type="CDD" id="cd08517">
    <property type="entry name" value="PBP2_NikA_DppA_OppA_like_13"/>
    <property type="match status" value="1"/>
</dbReference>
<dbReference type="PANTHER" id="PTHR30290">
    <property type="entry name" value="PERIPLASMIC BINDING COMPONENT OF ABC TRANSPORTER"/>
    <property type="match status" value="1"/>
</dbReference>
<dbReference type="GO" id="GO:0015833">
    <property type="term" value="P:peptide transport"/>
    <property type="evidence" value="ECO:0007669"/>
    <property type="project" value="TreeGrafter"/>
</dbReference>
<evidence type="ECO:0000256" key="1">
    <source>
        <dbReference type="ARBA" id="ARBA00005695"/>
    </source>
</evidence>
<dbReference type="Gene3D" id="3.40.190.10">
    <property type="entry name" value="Periplasmic binding protein-like II"/>
    <property type="match status" value="1"/>
</dbReference>
<dbReference type="EMBL" id="PVTV01000002">
    <property type="protein sequence ID" value="PRZ01156.1"/>
    <property type="molecule type" value="Genomic_DNA"/>
</dbReference>
<dbReference type="Proteomes" id="UP000238308">
    <property type="component" value="Unassembled WGS sequence"/>
</dbReference>
<dbReference type="SUPFAM" id="SSF53850">
    <property type="entry name" value="Periplasmic binding protein-like II"/>
    <property type="match status" value="1"/>
</dbReference>
<protein>
    <submittedName>
        <fullName evidence="4">Peptide/nickel transport system substrate-binding protein</fullName>
    </submittedName>
</protein>
<dbReference type="RefSeq" id="WP_106226111.1">
    <property type="nucleotide sequence ID" value="NZ_PVTV01000002.1"/>
</dbReference>
<sequence length="521" mass="57915">MKRRSLLQLTGAAIGLTIAGIPLHVFSAGKKGGVINAMVQPEPPNLMVGITQNGPTQLVAGNIYEGLLRYDEKVNPQPCLATSWTMSEDGKTYTFKLKPGVTWHDGKPFSADDVVFSADVFLRKMHARLRANLASVETIRAVDAQTVEFKLKYPFGPFLGIFEVGSMPMVPKHIYEGTDFATNPANATPIGTGPFKFKEWVKGSYIQLVANDKYHVTDLPLVDSIYFHVIPDAAARANAFESGKVDVAPGGSVEYFDVQRLAKLPGVEFTTKGWEFFAPHSWLWINHRKAPMDNVKFRQALMFAIDREAMAKIAWLGFAKPATGPFNSNIKFYSDDVKKYPHDVAMAKKLLAESGYKGETLRLLPLPYGETWTRQAEILKQNLMQAGVKVEMVATDVAGWNQRLNEWDYDLAFTYVYQYGDPALGVARNYTTSNIAKGSPFNNVEGYSNPKVDELFEAGATAADPEKRREAYLQVQKILLEDVPVAWLHEINFPTLYRSKITNIINSGIGLNDSLARASIN</sequence>
<evidence type="ECO:0000256" key="2">
    <source>
        <dbReference type="ARBA" id="ARBA00022729"/>
    </source>
</evidence>
<proteinExistence type="inferred from homology"/>
<gene>
    <name evidence="4" type="ORF">BCM14_0177</name>
</gene>
<dbReference type="InterPro" id="IPR039424">
    <property type="entry name" value="SBP_5"/>
</dbReference>
<dbReference type="OrthoDB" id="9801799at2"/>
<dbReference type="Pfam" id="PF00496">
    <property type="entry name" value="SBP_bac_5"/>
    <property type="match status" value="1"/>
</dbReference>
<evidence type="ECO:0000313" key="4">
    <source>
        <dbReference type="EMBL" id="PRZ01156.1"/>
    </source>
</evidence>
<dbReference type="InterPro" id="IPR030678">
    <property type="entry name" value="Peptide/Ni-bd"/>
</dbReference>
<dbReference type="InterPro" id="IPR000914">
    <property type="entry name" value="SBP_5_dom"/>
</dbReference>
<dbReference type="Gene3D" id="3.10.105.10">
    <property type="entry name" value="Dipeptide-binding Protein, Domain 3"/>
    <property type="match status" value="1"/>
</dbReference>
<keyword evidence="2" id="KW-0732">Signal</keyword>
<comment type="caution">
    <text evidence="4">The sequence shown here is derived from an EMBL/GenBank/DDBJ whole genome shotgun (WGS) entry which is preliminary data.</text>
</comment>
<evidence type="ECO:0000313" key="5">
    <source>
        <dbReference type="Proteomes" id="UP000238308"/>
    </source>
</evidence>
<reference evidence="4 5" key="1">
    <citation type="submission" date="2018-03" db="EMBL/GenBank/DDBJ databases">
        <title>Genomic Encyclopedia of Type Strains, Phase III (KMG-III): the genomes of soil and plant-associated and newly described type strains.</title>
        <authorList>
            <person name="Whitman W."/>
        </authorList>
    </citation>
    <scope>NUCLEOTIDE SEQUENCE [LARGE SCALE GENOMIC DNA]</scope>
    <source>
        <strain evidence="4 5">MWH-P2sevCIIIb</strain>
    </source>
</reference>
<name>A0A2T0XQF0_9BURK</name>
<dbReference type="AlphaFoldDB" id="A0A2T0XQF0"/>
<organism evidence="4 5">
    <name type="scientific">Jezberella montanilacus</name>
    <dbReference type="NCBI Taxonomy" id="323426"/>
    <lineage>
        <taxon>Bacteria</taxon>
        <taxon>Pseudomonadati</taxon>
        <taxon>Pseudomonadota</taxon>
        <taxon>Betaproteobacteria</taxon>
        <taxon>Burkholderiales</taxon>
        <taxon>Alcaligenaceae</taxon>
        <taxon>Jezberella</taxon>
    </lineage>
</organism>
<keyword evidence="5" id="KW-1185">Reference proteome</keyword>
<feature type="domain" description="Solute-binding protein family 5" evidence="3">
    <location>
        <begin position="76"/>
        <end position="432"/>
    </location>
</feature>
<dbReference type="GO" id="GO:1904680">
    <property type="term" value="F:peptide transmembrane transporter activity"/>
    <property type="evidence" value="ECO:0007669"/>
    <property type="project" value="TreeGrafter"/>
</dbReference>
<dbReference type="GO" id="GO:0030288">
    <property type="term" value="C:outer membrane-bounded periplasmic space"/>
    <property type="evidence" value="ECO:0007669"/>
    <property type="project" value="UniProtKB-ARBA"/>
</dbReference>